<keyword evidence="2" id="KW-1185">Reference proteome</keyword>
<dbReference type="HOGENOM" id="CLU_965959_0_0_6"/>
<name>E0SHG9_DICD3</name>
<dbReference type="EMBL" id="CP002038">
    <property type="protein sequence ID" value="ADM97734.1"/>
    <property type="molecule type" value="Genomic_DNA"/>
</dbReference>
<proteinExistence type="predicted"/>
<gene>
    <name evidence="1" type="ordered locus">Dda3937_00766</name>
</gene>
<accession>E0SHG9</accession>
<evidence type="ECO:0000313" key="2">
    <source>
        <dbReference type="Proteomes" id="UP000006859"/>
    </source>
</evidence>
<dbReference type="PATRIC" id="fig|198628.6.peg.1523"/>
<organism evidence="1 2">
    <name type="scientific">Dickeya dadantii (strain 3937)</name>
    <name type="common">Erwinia chrysanthemi (strain 3937)</name>
    <dbReference type="NCBI Taxonomy" id="198628"/>
    <lineage>
        <taxon>Bacteria</taxon>
        <taxon>Pseudomonadati</taxon>
        <taxon>Pseudomonadota</taxon>
        <taxon>Gammaproteobacteria</taxon>
        <taxon>Enterobacterales</taxon>
        <taxon>Pectobacteriaceae</taxon>
        <taxon>Dickeya</taxon>
    </lineage>
</organism>
<dbReference type="KEGG" id="ddd:Dda3937_00766"/>
<protein>
    <submittedName>
        <fullName evidence="1">Uncharacterized protein</fullName>
    </submittedName>
</protein>
<dbReference type="AlphaFoldDB" id="E0SHG9"/>
<reference evidence="1 2" key="1">
    <citation type="journal article" date="2011" name="J. Bacteriol.">
        <title>Genome sequence of the plant-pathogenic bacterium Dickeya dadantii 3937.</title>
        <authorList>
            <person name="Glasner J.D."/>
            <person name="Yang C.H."/>
            <person name="Reverchon S."/>
            <person name="Hugouvieux-Cotte-Pattat N."/>
            <person name="Condemine G."/>
            <person name="Bohin J.P."/>
            <person name="Van Gijsegem F."/>
            <person name="Yang S."/>
            <person name="Franza T."/>
            <person name="Expert D."/>
            <person name="Plunkett G. III"/>
            <person name="San Francisco M.J."/>
            <person name="Charkowski A.O."/>
            <person name="Py B."/>
            <person name="Bell K."/>
            <person name="Rauscher L."/>
            <person name="Rodriguez-Palenzuela P."/>
            <person name="Toussaint A."/>
            <person name="Holeva M.C."/>
            <person name="He S.Y."/>
            <person name="Douet V."/>
            <person name="Boccara M."/>
            <person name="Blanco C."/>
            <person name="Toth I."/>
            <person name="Anderson B.D."/>
            <person name="Biehl B.S."/>
            <person name="Mau B."/>
            <person name="Flynn S.M."/>
            <person name="Barras F."/>
            <person name="Lindeberg M."/>
            <person name="Birch P.R."/>
            <person name="Tsuyumu S."/>
            <person name="Shi X."/>
            <person name="Hibbing M."/>
            <person name="Yap M.N."/>
            <person name="Carpentier M."/>
            <person name="Dassa E."/>
            <person name="Umehara M."/>
            <person name="Kim J.F."/>
            <person name="Rusch M."/>
            <person name="Soni P."/>
            <person name="Mayhew G.F."/>
            <person name="Fouts D.E."/>
            <person name="Gill S.R."/>
            <person name="Blattner F.R."/>
            <person name="Keen N.T."/>
            <person name="Perna N.T."/>
        </authorList>
    </citation>
    <scope>NUCLEOTIDE SEQUENCE [LARGE SCALE GENOMIC DNA]</scope>
    <source>
        <strain evidence="1 2">3937</strain>
    </source>
</reference>
<sequence length="286" mass="31434">MGMTFIESGVTALANVVEQDSQGWFQGHVGASFLTGAALLDSGLLPPPAADSLRTRLERQQQKYHALLAPLPAGEVATDYSPILNAIARNTRQLSRSGHGVIYGALLLDTLQRTSAAVTENAVANIARLIDNCASDKWDRYAGITDYRAFRLPEPVEVDIEALCVLAVQRSTHQVYHDVDGYFLTGEKIHGVTHAHAIYLLNALGYSELAMQAASQLAVQLVLNDRLPDTDVRRAQPKPFSVADAAVWADEFSDEHQIKLAYSYLDLCRKIRQPLARLDNLWGAIR</sequence>
<dbReference type="eggNOG" id="ENOG502ZBE2">
    <property type="taxonomic scope" value="Bacteria"/>
</dbReference>
<evidence type="ECO:0000313" key="1">
    <source>
        <dbReference type="EMBL" id="ADM97734.1"/>
    </source>
</evidence>
<dbReference type="Proteomes" id="UP000006859">
    <property type="component" value="Chromosome"/>
</dbReference>